<organism evidence="1 2">
    <name type="scientific">Nibea albiflora</name>
    <name type="common">Yellow drum</name>
    <name type="synonym">Corvina albiflora</name>
    <dbReference type="NCBI Taxonomy" id="240163"/>
    <lineage>
        <taxon>Eukaryota</taxon>
        <taxon>Metazoa</taxon>
        <taxon>Chordata</taxon>
        <taxon>Craniata</taxon>
        <taxon>Vertebrata</taxon>
        <taxon>Euteleostomi</taxon>
        <taxon>Actinopterygii</taxon>
        <taxon>Neopterygii</taxon>
        <taxon>Teleostei</taxon>
        <taxon>Neoteleostei</taxon>
        <taxon>Acanthomorphata</taxon>
        <taxon>Eupercaria</taxon>
        <taxon>Sciaenidae</taxon>
        <taxon>Nibea</taxon>
    </lineage>
</organism>
<dbReference type="Proteomes" id="UP000805704">
    <property type="component" value="Chromosome 11"/>
</dbReference>
<proteinExistence type="predicted"/>
<reference evidence="1" key="1">
    <citation type="submission" date="2020-04" db="EMBL/GenBank/DDBJ databases">
        <title>A chromosome-scale assembly and high-density genetic map of the yellow drum (Nibea albiflora) genome.</title>
        <authorList>
            <person name="Xu D."/>
            <person name="Zhang W."/>
            <person name="Chen R."/>
            <person name="Tan P."/>
            <person name="Wang L."/>
            <person name="Song H."/>
            <person name="Tian L."/>
            <person name="Zhu Q."/>
            <person name="Wang B."/>
        </authorList>
    </citation>
    <scope>NUCLEOTIDE SEQUENCE</scope>
    <source>
        <strain evidence="1">ZJHYS-2018</strain>
    </source>
</reference>
<sequence>GDAFRGYKQEQNQDAALFGASGGCNPFCSIEISAVDEDQEDCNQ</sequence>
<dbReference type="EMBL" id="CM024799">
    <property type="protein sequence ID" value="KAG8013532.1"/>
    <property type="molecule type" value="Genomic_DNA"/>
</dbReference>
<gene>
    <name evidence="1" type="ORF">GBF38_021958</name>
</gene>
<evidence type="ECO:0000313" key="1">
    <source>
        <dbReference type="EMBL" id="KAG8013532.1"/>
    </source>
</evidence>
<feature type="non-terminal residue" evidence="1">
    <location>
        <position position="1"/>
    </location>
</feature>
<comment type="caution">
    <text evidence="1">The sequence shown here is derived from an EMBL/GenBank/DDBJ whole genome shotgun (WGS) entry which is preliminary data.</text>
</comment>
<protein>
    <submittedName>
        <fullName evidence="1">Uncharacterized protein</fullName>
    </submittedName>
</protein>
<accession>A0ACB7FGI0</accession>
<evidence type="ECO:0000313" key="2">
    <source>
        <dbReference type="Proteomes" id="UP000805704"/>
    </source>
</evidence>
<keyword evidence="2" id="KW-1185">Reference proteome</keyword>
<name>A0ACB7FGI0_NIBAL</name>